<gene>
    <name evidence="3" type="ORF">SCF082_LOCUS36872</name>
</gene>
<feature type="region of interest" description="Disordered" evidence="2">
    <location>
        <begin position="1044"/>
        <end position="1067"/>
    </location>
</feature>
<evidence type="ECO:0008006" key="5">
    <source>
        <dbReference type="Google" id="ProtNLM"/>
    </source>
</evidence>
<reference evidence="3 4" key="1">
    <citation type="submission" date="2024-02" db="EMBL/GenBank/DDBJ databases">
        <authorList>
            <person name="Chen Y."/>
            <person name="Shah S."/>
            <person name="Dougan E. K."/>
            <person name="Thang M."/>
            <person name="Chan C."/>
        </authorList>
    </citation>
    <scope>NUCLEOTIDE SEQUENCE [LARGE SCALE GENOMIC DNA]</scope>
</reference>
<comment type="caution">
    <text evidence="3">The sequence shown here is derived from an EMBL/GenBank/DDBJ whole genome shotgun (WGS) entry which is preliminary data.</text>
</comment>
<evidence type="ECO:0000256" key="1">
    <source>
        <dbReference type="SAM" id="Coils"/>
    </source>
</evidence>
<name>A0ABP0PKH1_9DINO</name>
<accession>A0ABP0PKH1</accession>
<feature type="coiled-coil region" evidence="1">
    <location>
        <begin position="1166"/>
        <end position="1193"/>
    </location>
</feature>
<sequence>MTGWQLEKAINGLADVNRITLASNPGAAPPNRAGKKLRVECLKEALPACPHLIRAVDGVVRGGSQTGRFERRCLDPNKWHRCLETSVGETRVQEVAGTWADWAWPSAAETSNADNFDEPIGFPQGDSWTISCRVNVDGLRNFGTAAPGVKGQHATQVAEQCARDGRDEGAGVMVVPCTGHQKKVAGESLGRAFFPWVSFPSLSRAARNCGSPPGTKEFDVPNAVVHFALDFARQYGLDLPCFRRYYAFKAEWRKVVMSWFSLPEHDAKKALLMASPRKKALDTAPPVLTVQQILDDILASNQGIRMHSIEHVHGCYSCIGTALLNLFPEEESSIKEATANLTEPISYQRAMQLCPQIAIEPISWAQAKQRTDGTCFLLHTSHASGADIGHAYGLKLVQAAMRIYSSTEEERIQTNASLLLDKLQNVPGIYIFNVHVLPNGDPAAKRRKKEYATSIELQLKAGMECDSEETSWERLRMQLKDSMRKEVDREITRLRSEEGCLNPRETYKCTLCPWRKFSRRSYLLTHVQKYHKPEKDFVTTKYQFHVACAIFEQKQALSALAVPCVADEQLICQAAQCIRWPKVCPQAANCTSVDKMLYITNVFVAKAIKHKGKIHSMFNDITMEWVMASTSVKNLRDALVNTATDQKEWLICSHDVNTTHSIPFWGVPGPCRASASRAQKDLPTFVQPLPKSSQYVFSDNPAFVEGANAVLPNLVAVAEDALHLVLRVEACTGEKRTSLSSRLLRVMKRFRLPCPRPFYHGRTNDDDCDQAHWSEDFAEEDVPGDWNWDDRVVKPYSSHQEYIDDVQVLCAQHFDQMHKKDKKGRTIEQILRAGVSYKHFRYLWNGSHIIEALHHAMDPKEVELLSFGTCSNEALHFQLKACQEQIIQQRIQTFPPQLEAISLAKLLAHHSAAYHPTLAQRKESEILSLMQGRLIKGFVLCLEERQIGPTLCREALRKPVHSLDPRKVAARKALKAKKAEQWQKEVKNRKLKHPHRGQVVVRKEVPRLPRLKQGEVSFPLFGQGQADLPDPAAPADQIRSARSARSTRCALPMSPIQPMTPIKPISPTKPITVLTVQQFAKSEGDQRSQTRDTKAAKAWADSTAIGAPSGRRGHPTRAFTQGKVNLNLDGSIVTSRHMPEPMLEANEATTLAIQDCLDEGCSVEALMDLDQKLARDEAKVKVALDELHDLQSQEFSEDSAEQIAWLKNFLDRCASLRAQLMAVKTLEAPDFASQLMRAAAVAFGGGRHGDYPKA</sequence>
<dbReference type="EMBL" id="CAXAMM010037002">
    <property type="protein sequence ID" value="CAK9076526.1"/>
    <property type="molecule type" value="Genomic_DNA"/>
</dbReference>
<keyword evidence="4" id="KW-1185">Reference proteome</keyword>
<evidence type="ECO:0000313" key="4">
    <source>
        <dbReference type="Proteomes" id="UP001642464"/>
    </source>
</evidence>
<keyword evidence="1" id="KW-0175">Coiled coil</keyword>
<evidence type="ECO:0000256" key="2">
    <source>
        <dbReference type="SAM" id="MobiDB-lite"/>
    </source>
</evidence>
<organism evidence="3 4">
    <name type="scientific">Durusdinium trenchii</name>
    <dbReference type="NCBI Taxonomy" id="1381693"/>
    <lineage>
        <taxon>Eukaryota</taxon>
        <taxon>Sar</taxon>
        <taxon>Alveolata</taxon>
        <taxon>Dinophyceae</taxon>
        <taxon>Suessiales</taxon>
        <taxon>Symbiodiniaceae</taxon>
        <taxon>Durusdinium</taxon>
    </lineage>
</organism>
<proteinExistence type="predicted"/>
<dbReference type="Proteomes" id="UP001642464">
    <property type="component" value="Unassembled WGS sequence"/>
</dbReference>
<protein>
    <recommendedName>
        <fullName evidence="5">C2H2-type domain-containing protein</fullName>
    </recommendedName>
</protein>
<evidence type="ECO:0000313" key="3">
    <source>
        <dbReference type="EMBL" id="CAK9076526.1"/>
    </source>
</evidence>